<dbReference type="InterPro" id="IPR020449">
    <property type="entry name" value="Tscrpt_reg_AraC-type_HTH"/>
</dbReference>
<dbReference type="Gene3D" id="1.10.10.60">
    <property type="entry name" value="Homeodomain-like"/>
    <property type="match status" value="2"/>
</dbReference>
<keyword evidence="3" id="KW-0804">Transcription</keyword>
<dbReference type="PROSITE" id="PS00041">
    <property type="entry name" value="HTH_ARAC_FAMILY_1"/>
    <property type="match status" value="1"/>
</dbReference>
<dbReference type="PANTHER" id="PTHR43280:SF10">
    <property type="entry name" value="REGULATORY PROTEIN POCR"/>
    <property type="match status" value="1"/>
</dbReference>
<feature type="domain" description="HTH araC/xylS-type" evidence="4">
    <location>
        <begin position="123"/>
        <end position="221"/>
    </location>
</feature>
<dbReference type="InterPro" id="IPR018062">
    <property type="entry name" value="HTH_AraC-typ_CS"/>
</dbReference>
<organism evidence="5 6">
    <name type="scientific">Candidatus Ruthenibacterium merdavium</name>
    <dbReference type="NCBI Taxonomy" id="2838752"/>
    <lineage>
        <taxon>Bacteria</taxon>
        <taxon>Bacillati</taxon>
        <taxon>Bacillota</taxon>
        <taxon>Clostridia</taxon>
        <taxon>Eubacteriales</taxon>
        <taxon>Oscillospiraceae</taxon>
        <taxon>Ruthenibacterium</taxon>
    </lineage>
</organism>
<evidence type="ECO:0000256" key="1">
    <source>
        <dbReference type="ARBA" id="ARBA00023015"/>
    </source>
</evidence>
<keyword evidence="2" id="KW-0238">DNA-binding</keyword>
<reference evidence="5" key="2">
    <citation type="submission" date="2021-04" db="EMBL/GenBank/DDBJ databases">
        <authorList>
            <person name="Gilroy R."/>
        </authorList>
    </citation>
    <scope>NUCLEOTIDE SEQUENCE</scope>
    <source>
        <strain evidence="5">5933</strain>
    </source>
</reference>
<dbReference type="AlphaFoldDB" id="A0A9D2Q535"/>
<sequence length="236" mass="26945">MPAACCISNELLYNFQDVCRALIQQDACHAGSLFASRLEVIFNEGNDAVSEDICRQVLQRLNQSIYHFILFHWKLSLHTLCQTFEAFSFQARCREDLQREVQEMLCAYCNELSRYGCTNSYITRAAEYIEHNIHGDLSLPRVASHVFVCSAYLSELFPACTGQKFCEYVAHRRVERAKDLLCTTKMTVQEISQQCGFGSSSYFSCVFSKHTGLSPRAYRSVHSTDANETQQLLKPN</sequence>
<keyword evidence="1" id="KW-0805">Transcription regulation</keyword>
<dbReference type="InterPro" id="IPR009057">
    <property type="entry name" value="Homeodomain-like_sf"/>
</dbReference>
<dbReference type="EMBL" id="DWWA01000016">
    <property type="protein sequence ID" value="HJC71627.1"/>
    <property type="molecule type" value="Genomic_DNA"/>
</dbReference>
<dbReference type="GO" id="GO:0003700">
    <property type="term" value="F:DNA-binding transcription factor activity"/>
    <property type="evidence" value="ECO:0007669"/>
    <property type="project" value="InterPro"/>
</dbReference>
<dbReference type="SUPFAM" id="SSF46689">
    <property type="entry name" value="Homeodomain-like"/>
    <property type="match status" value="2"/>
</dbReference>
<reference evidence="5" key="1">
    <citation type="journal article" date="2021" name="PeerJ">
        <title>Extensive microbial diversity within the chicken gut microbiome revealed by metagenomics and culture.</title>
        <authorList>
            <person name="Gilroy R."/>
            <person name="Ravi A."/>
            <person name="Getino M."/>
            <person name="Pursley I."/>
            <person name="Horton D.L."/>
            <person name="Alikhan N.F."/>
            <person name="Baker D."/>
            <person name="Gharbi K."/>
            <person name="Hall N."/>
            <person name="Watson M."/>
            <person name="Adriaenssens E.M."/>
            <person name="Foster-Nyarko E."/>
            <person name="Jarju S."/>
            <person name="Secka A."/>
            <person name="Antonio M."/>
            <person name="Oren A."/>
            <person name="Chaudhuri R.R."/>
            <person name="La Ragione R."/>
            <person name="Hildebrand F."/>
            <person name="Pallen M.J."/>
        </authorList>
    </citation>
    <scope>NUCLEOTIDE SEQUENCE</scope>
    <source>
        <strain evidence="5">5933</strain>
    </source>
</reference>
<dbReference type="PANTHER" id="PTHR43280">
    <property type="entry name" value="ARAC-FAMILY TRANSCRIPTIONAL REGULATOR"/>
    <property type="match status" value="1"/>
</dbReference>
<evidence type="ECO:0000256" key="2">
    <source>
        <dbReference type="ARBA" id="ARBA00023125"/>
    </source>
</evidence>
<proteinExistence type="predicted"/>
<dbReference type="PROSITE" id="PS01124">
    <property type="entry name" value="HTH_ARAC_FAMILY_2"/>
    <property type="match status" value="1"/>
</dbReference>
<comment type="caution">
    <text evidence="5">The sequence shown here is derived from an EMBL/GenBank/DDBJ whole genome shotgun (WGS) entry which is preliminary data.</text>
</comment>
<accession>A0A9D2Q535</accession>
<dbReference type="GO" id="GO:0043565">
    <property type="term" value="F:sequence-specific DNA binding"/>
    <property type="evidence" value="ECO:0007669"/>
    <property type="project" value="InterPro"/>
</dbReference>
<evidence type="ECO:0000313" key="5">
    <source>
        <dbReference type="EMBL" id="HJC71627.1"/>
    </source>
</evidence>
<evidence type="ECO:0000259" key="4">
    <source>
        <dbReference type="PROSITE" id="PS01124"/>
    </source>
</evidence>
<dbReference type="PRINTS" id="PR00032">
    <property type="entry name" value="HTHARAC"/>
</dbReference>
<dbReference type="Proteomes" id="UP000823918">
    <property type="component" value="Unassembled WGS sequence"/>
</dbReference>
<dbReference type="InterPro" id="IPR018060">
    <property type="entry name" value="HTH_AraC"/>
</dbReference>
<dbReference type="Pfam" id="PF12833">
    <property type="entry name" value="HTH_18"/>
    <property type="match status" value="1"/>
</dbReference>
<name>A0A9D2Q535_9FIRM</name>
<evidence type="ECO:0000313" key="6">
    <source>
        <dbReference type="Proteomes" id="UP000823918"/>
    </source>
</evidence>
<gene>
    <name evidence="5" type="ORF">H9698_02375</name>
</gene>
<evidence type="ECO:0000256" key="3">
    <source>
        <dbReference type="ARBA" id="ARBA00023163"/>
    </source>
</evidence>
<protein>
    <submittedName>
        <fullName evidence="5">AraC family transcriptional regulator</fullName>
    </submittedName>
</protein>
<dbReference type="SMART" id="SM00342">
    <property type="entry name" value="HTH_ARAC"/>
    <property type="match status" value="1"/>
</dbReference>